<feature type="region of interest" description="Disordered" evidence="1">
    <location>
        <begin position="67"/>
        <end position="107"/>
    </location>
</feature>
<organism evidence="2 3">
    <name type="scientific">Eimeria acervulina</name>
    <name type="common">Coccidian parasite</name>
    <dbReference type="NCBI Taxonomy" id="5801"/>
    <lineage>
        <taxon>Eukaryota</taxon>
        <taxon>Sar</taxon>
        <taxon>Alveolata</taxon>
        <taxon>Apicomplexa</taxon>
        <taxon>Conoidasida</taxon>
        <taxon>Coccidia</taxon>
        <taxon>Eucoccidiorida</taxon>
        <taxon>Eimeriorina</taxon>
        <taxon>Eimeriidae</taxon>
        <taxon>Eimeria</taxon>
    </lineage>
</organism>
<keyword evidence="3" id="KW-1185">Reference proteome</keyword>
<feature type="compositionally biased region" description="Gly residues" evidence="1">
    <location>
        <begin position="12"/>
        <end position="35"/>
    </location>
</feature>
<dbReference type="RefSeq" id="XP_013252558.1">
    <property type="nucleotide sequence ID" value="XM_013397104.1"/>
</dbReference>
<name>U6GBW6_EIMAC</name>
<feature type="region of interest" description="Disordered" evidence="1">
    <location>
        <begin position="1"/>
        <end position="46"/>
    </location>
</feature>
<proteinExistence type="predicted"/>
<evidence type="ECO:0000313" key="3">
    <source>
        <dbReference type="Proteomes" id="UP000018050"/>
    </source>
</evidence>
<feature type="compositionally biased region" description="Polar residues" evidence="1">
    <location>
        <begin position="150"/>
        <end position="164"/>
    </location>
</feature>
<feature type="compositionally biased region" description="Basic and acidic residues" evidence="1">
    <location>
        <begin position="250"/>
        <end position="265"/>
    </location>
</feature>
<reference evidence="2" key="2">
    <citation type="submission" date="2013-10" db="EMBL/GenBank/DDBJ databases">
        <authorList>
            <person name="Aslett M."/>
        </authorList>
    </citation>
    <scope>NUCLEOTIDE SEQUENCE</scope>
    <source>
        <strain evidence="2">Houghton</strain>
    </source>
</reference>
<evidence type="ECO:0008006" key="4">
    <source>
        <dbReference type="Google" id="ProtNLM"/>
    </source>
</evidence>
<sequence>MHRMKNRNSGWGPLGGGPPGVSGGGPPGVSGGGPLKGPPIEGLNEDNESLPTLLLYSPVFNKAISQELQQKETAARRQKGDGEGDSEEDLKAKTQIERAKLQHNPKDADACYKLETAATAGTAAAAGAAAATANEAAAADEPTAAKGDSKTPTPSPRLSQSAASEQLLPEAAAATEAAAAATTTEAAATAAKGSASAASGDSHASPAAESSRGPSPAARGGPPQSNVLSSVDIGETDRKETVRRPPKGTADSRDALDIVKDEHNQEAGGPPTTSSGPKEGGGPLETAGGPSETPGGPQETPRGPTETAGGPQETPGGPSETPKGPPQAPEGSLETAGGPQETAGGPQETAGGPRERASCVCSVAEIGGVVYSTKQHARRRIEEQQEGLGAPQFLSLEKLLGHLYFEQGEFELAIKRYWRGLLGRRV</sequence>
<accession>U6GBW6</accession>
<dbReference type="Proteomes" id="UP000018050">
    <property type="component" value="Unassembled WGS sequence"/>
</dbReference>
<evidence type="ECO:0000256" key="1">
    <source>
        <dbReference type="SAM" id="MobiDB-lite"/>
    </source>
</evidence>
<protein>
    <recommendedName>
        <fullName evidence="4">TPR domain-containing protein</fullName>
    </recommendedName>
</protein>
<dbReference type="VEuPathDB" id="ToxoDB:EAH_00060010"/>
<dbReference type="OrthoDB" id="354892at2759"/>
<dbReference type="EMBL" id="HG670515">
    <property type="protein sequence ID" value="CDI77012.1"/>
    <property type="molecule type" value="Genomic_DNA"/>
</dbReference>
<feature type="compositionally biased region" description="Low complexity" evidence="1">
    <location>
        <begin position="122"/>
        <end position="145"/>
    </location>
</feature>
<feature type="compositionally biased region" description="Basic and acidic residues" evidence="1">
    <location>
        <begin position="89"/>
        <end position="107"/>
    </location>
</feature>
<feature type="compositionally biased region" description="Basic and acidic residues" evidence="1">
    <location>
        <begin position="69"/>
        <end position="82"/>
    </location>
</feature>
<gene>
    <name evidence="2" type="ORF">EAH_00060010</name>
</gene>
<reference evidence="2" key="1">
    <citation type="submission" date="2013-10" db="EMBL/GenBank/DDBJ databases">
        <title>Genomic analysis of the causative agents of coccidiosis in chickens.</title>
        <authorList>
            <person name="Reid A.J."/>
            <person name="Blake D."/>
            <person name="Billington K."/>
            <person name="Browne H."/>
            <person name="Dunn M."/>
            <person name="Hung S."/>
            <person name="Kawahara F."/>
            <person name="Miranda-Saavedra D."/>
            <person name="Mourier T."/>
            <person name="Nagra H."/>
            <person name="Otto T.D."/>
            <person name="Rawlings N."/>
            <person name="Sanchez A."/>
            <person name="Sanders M."/>
            <person name="Subramaniam C."/>
            <person name="Tay Y."/>
            <person name="Dear P."/>
            <person name="Doerig C."/>
            <person name="Gruber A."/>
            <person name="Parkinson J."/>
            <person name="Shirley M."/>
            <person name="Wan K.L."/>
            <person name="Berriman M."/>
            <person name="Tomley F."/>
            <person name="Pain A."/>
        </authorList>
    </citation>
    <scope>NUCLEOTIDE SEQUENCE</scope>
    <source>
        <strain evidence="2">Houghton</strain>
    </source>
</reference>
<feature type="compositionally biased region" description="Low complexity" evidence="1">
    <location>
        <begin position="171"/>
        <end position="223"/>
    </location>
</feature>
<dbReference type="AlphaFoldDB" id="U6GBW6"/>
<dbReference type="GeneID" id="25274071"/>
<feature type="region of interest" description="Disordered" evidence="1">
    <location>
        <begin position="122"/>
        <end position="355"/>
    </location>
</feature>
<evidence type="ECO:0000313" key="2">
    <source>
        <dbReference type="EMBL" id="CDI77012.1"/>
    </source>
</evidence>